<dbReference type="Proteomes" id="UP000253318">
    <property type="component" value="Unassembled WGS sequence"/>
</dbReference>
<evidence type="ECO:0000313" key="1">
    <source>
        <dbReference type="EMBL" id="RCV61338.1"/>
    </source>
</evidence>
<keyword evidence="2" id="KW-1185">Reference proteome</keyword>
<name>A0A368T9M6_9ACTN</name>
<accession>A0A368T9M6</accession>
<evidence type="ECO:0000313" key="2">
    <source>
        <dbReference type="Proteomes" id="UP000253318"/>
    </source>
</evidence>
<sequence length="186" mass="19242">MTWGLFAAWAVHDTEELLTMSRWGRSARRRLAARHPEVPEFVWRALDRPQTHVNVAIGLVGAVMAAAAADGARTGGRSGFYQAALLGFGGHAATHLAQAVAVRGYTPGLLTTPLVVVPYSLWAWLRLRRAGVAGAGGRLGWASAALLPVTLGAAHGIAAAVTRGRGRARGITAAAGRSAGPGRSGP</sequence>
<dbReference type="InterPro" id="IPR025671">
    <property type="entry name" value="HXXEE"/>
</dbReference>
<dbReference type="Pfam" id="PF13787">
    <property type="entry name" value="HXXEE"/>
    <property type="match status" value="1"/>
</dbReference>
<comment type="caution">
    <text evidence="1">The sequence shown here is derived from an EMBL/GenBank/DDBJ whole genome shotgun (WGS) entry which is preliminary data.</text>
</comment>
<protein>
    <submittedName>
        <fullName evidence="1">HXXEE domain-containing protein</fullName>
    </submittedName>
</protein>
<dbReference type="OrthoDB" id="4808449at2"/>
<reference evidence="1 2" key="1">
    <citation type="submission" date="2018-04" db="EMBL/GenBank/DDBJ databases">
        <title>Novel actinobacteria from marine sediment.</title>
        <authorList>
            <person name="Ng Z.Y."/>
            <person name="Tan G.Y.A."/>
        </authorList>
    </citation>
    <scope>NUCLEOTIDE SEQUENCE [LARGE SCALE GENOMIC DNA]</scope>
    <source>
        <strain evidence="1 2">TPS81</strain>
    </source>
</reference>
<dbReference type="AlphaFoldDB" id="A0A368T9M6"/>
<gene>
    <name evidence="1" type="ORF">DEF24_04570</name>
</gene>
<proteinExistence type="predicted"/>
<organism evidence="1 2">
    <name type="scientific">Marinitenerispora sediminis</name>
    <dbReference type="NCBI Taxonomy" id="1931232"/>
    <lineage>
        <taxon>Bacteria</taxon>
        <taxon>Bacillati</taxon>
        <taxon>Actinomycetota</taxon>
        <taxon>Actinomycetes</taxon>
        <taxon>Streptosporangiales</taxon>
        <taxon>Nocardiopsidaceae</taxon>
        <taxon>Marinitenerispora</taxon>
    </lineage>
</organism>
<dbReference type="EMBL" id="QEIN01000022">
    <property type="protein sequence ID" value="RCV61338.1"/>
    <property type="molecule type" value="Genomic_DNA"/>
</dbReference>